<evidence type="ECO:0008006" key="4">
    <source>
        <dbReference type="Google" id="ProtNLM"/>
    </source>
</evidence>
<dbReference type="EMBL" id="BTGB01000005">
    <property type="protein sequence ID" value="GMM47115.1"/>
    <property type="molecule type" value="Genomic_DNA"/>
</dbReference>
<dbReference type="AlphaFoldDB" id="A0AAV5R741"/>
<protein>
    <recommendedName>
        <fullName evidence="4">DH domain-containing protein</fullName>
    </recommendedName>
</protein>
<evidence type="ECO:0000313" key="3">
    <source>
        <dbReference type="Proteomes" id="UP001378960"/>
    </source>
</evidence>
<feature type="region of interest" description="Disordered" evidence="1">
    <location>
        <begin position="455"/>
        <end position="490"/>
    </location>
</feature>
<feature type="compositionally biased region" description="Polar residues" evidence="1">
    <location>
        <begin position="465"/>
        <end position="477"/>
    </location>
</feature>
<comment type="caution">
    <text evidence="2">The sequence shown here is derived from an EMBL/GenBank/DDBJ whole genome shotgun (WGS) entry which is preliminary data.</text>
</comment>
<proteinExistence type="predicted"/>
<evidence type="ECO:0000313" key="2">
    <source>
        <dbReference type="EMBL" id="GMM47115.1"/>
    </source>
</evidence>
<accession>A0AAV5R741</accession>
<sequence length="877" mass="100388">MKKSRSYLATPLFSIQEAVDSSSSINQMGNNHPYQYEQDKLTLLLTNYNKSENEYLIELKILEKILLDFDPVYNNYFDSSLDDITNEMVSIRQEKNNELLNIVQQIIVKHTSLIQIISNNSDFDDLVYQLSNWGKDVVINYNEYLKFYKLDVLQAKTEVKIRRRPMIRVRYLNTFFKNLKDILITIDERPNSSEIISNMEVIIFKLTKCLENCRKIDENEKARCDSLINFTNAKDIVSLKNVGVQLNQNDLNNSEVFIVDLHYLNINESASLNFMKLELFITSSEYILLVQKDSFGKTLVFTPIKKSEFQFHKGNIQNNLTSLLFNHSIHSSKIQLCFTFDTQNERLNSILNDFFPKLEKPVSLSTVSFGLGIMVPKVEESVETLIEEPLKEPLKEPVEEPVEGPVEVELKLPSPKAEFTSDIPKLDKQHNIPDLIDSTTKRDFFTEILVQTANDEVSDDESENIEQQSYNSENDNISLPPINRLPTPVKSIIPQPTEVKETEIKKTITRKPTLDLSKYQNSIDTTSTENPKRKKSLFGSFSNLLSKKKSSSSISSNNKIKSQTINNIPDLKPKEVSPTKSLHSISSSINDEILSIISNPNCVSKSISIAKISLWTSNSWTKSRETSIILHCLNDKFYLGFYNTMIKSISDKTISSLDTNSNSNKPILLIKINENTDCTFNIIDIHVTTESYKGNNLTIMIKPSNRQDMRIISNVLVNPDIIDSLLVNNNESYDSEVSYQSDKMMLPKMDSFSSIESEIEIDNVNNGKGNEFQYEEQSYATKHWTSVASLKKIENDVIIDLNRCVLSVENKGNNSICIDLTGFEFGNIELNICKEQIDKIQLREVLVKRNENEADSSDYILNFDSISDVNLFYECIY</sequence>
<name>A0AAV5R741_PICKL</name>
<keyword evidence="3" id="KW-1185">Reference proteome</keyword>
<organism evidence="2 3">
    <name type="scientific">Pichia kluyveri</name>
    <name type="common">Yeast</name>
    <dbReference type="NCBI Taxonomy" id="36015"/>
    <lineage>
        <taxon>Eukaryota</taxon>
        <taxon>Fungi</taxon>
        <taxon>Dikarya</taxon>
        <taxon>Ascomycota</taxon>
        <taxon>Saccharomycotina</taxon>
        <taxon>Pichiomycetes</taxon>
        <taxon>Pichiales</taxon>
        <taxon>Pichiaceae</taxon>
        <taxon>Pichia</taxon>
    </lineage>
</organism>
<gene>
    <name evidence="2" type="ORF">DAPK24_036900</name>
</gene>
<dbReference type="Proteomes" id="UP001378960">
    <property type="component" value="Unassembled WGS sequence"/>
</dbReference>
<reference evidence="2 3" key="1">
    <citation type="journal article" date="2023" name="Elife">
        <title>Identification of key yeast species and microbe-microbe interactions impacting larval growth of Drosophila in the wild.</title>
        <authorList>
            <person name="Mure A."/>
            <person name="Sugiura Y."/>
            <person name="Maeda R."/>
            <person name="Honda K."/>
            <person name="Sakurai N."/>
            <person name="Takahashi Y."/>
            <person name="Watada M."/>
            <person name="Katoh T."/>
            <person name="Gotoh A."/>
            <person name="Gotoh Y."/>
            <person name="Taniguchi I."/>
            <person name="Nakamura K."/>
            <person name="Hayashi T."/>
            <person name="Katayama T."/>
            <person name="Uemura T."/>
            <person name="Hattori Y."/>
        </authorList>
    </citation>
    <scope>NUCLEOTIDE SEQUENCE [LARGE SCALE GENOMIC DNA]</scope>
    <source>
        <strain evidence="2 3">PK-24</strain>
    </source>
</reference>
<evidence type="ECO:0000256" key="1">
    <source>
        <dbReference type="SAM" id="MobiDB-lite"/>
    </source>
</evidence>